<dbReference type="PANTHER" id="PTHR35337">
    <property type="entry name" value="SLR1478 PROTEIN"/>
    <property type="match status" value="1"/>
</dbReference>
<evidence type="ECO:0008006" key="3">
    <source>
        <dbReference type="Google" id="ProtNLM"/>
    </source>
</evidence>
<feature type="transmembrane region" description="Helical" evidence="1">
    <location>
        <begin position="119"/>
        <end position="141"/>
    </location>
</feature>
<feature type="transmembrane region" description="Helical" evidence="1">
    <location>
        <begin position="45"/>
        <end position="68"/>
    </location>
</feature>
<reference evidence="2" key="1">
    <citation type="journal article" date="2014" name="Front. Microbiol.">
        <title>High frequency of phylogenetically diverse reductive dehalogenase-homologous genes in deep subseafloor sedimentary metagenomes.</title>
        <authorList>
            <person name="Kawai M."/>
            <person name="Futagami T."/>
            <person name="Toyoda A."/>
            <person name="Takaki Y."/>
            <person name="Nishi S."/>
            <person name="Hori S."/>
            <person name="Arai W."/>
            <person name="Tsubouchi T."/>
            <person name="Morono Y."/>
            <person name="Uchiyama I."/>
            <person name="Ito T."/>
            <person name="Fujiyama A."/>
            <person name="Inagaki F."/>
            <person name="Takami H."/>
        </authorList>
    </citation>
    <scope>NUCLEOTIDE SEQUENCE</scope>
    <source>
        <strain evidence="2">Expedition CK06-06</strain>
    </source>
</reference>
<dbReference type="Pfam" id="PF01944">
    <property type="entry name" value="SpoIIM"/>
    <property type="match status" value="1"/>
</dbReference>
<feature type="transmembrane region" description="Helical" evidence="1">
    <location>
        <begin position="5"/>
        <end position="25"/>
    </location>
</feature>
<keyword evidence="1" id="KW-1133">Transmembrane helix</keyword>
<dbReference type="EMBL" id="BARU01005236">
    <property type="protein sequence ID" value="GAH28612.1"/>
    <property type="molecule type" value="Genomic_DNA"/>
</dbReference>
<accession>X1E7R0</accession>
<keyword evidence="1" id="KW-0472">Membrane</keyword>
<protein>
    <recommendedName>
        <fullName evidence="3">Stage II sporulation protein M</fullName>
    </recommendedName>
</protein>
<feature type="transmembrane region" description="Helical" evidence="1">
    <location>
        <begin position="75"/>
        <end position="99"/>
    </location>
</feature>
<evidence type="ECO:0000313" key="2">
    <source>
        <dbReference type="EMBL" id="GAH28612.1"/>
    </source>
</evidence>
<evidence type="ECO:0000256" key="1">
    <source>
        <dbReference type="SAM" id="Phobius"/>
    </source>
</evidence>
<gene>
    <name evidence="2" type="ORF">S03H2_10142</name>
</gene>
<feature type="non-terminal residue" evidence="2">
    <location>
        <position position="160"/>
    </location>
</feature>
<keyword evidence="1" id="KW-0812">Transmembrane</keyword>
<sequence>MSYKWWILVAAVLFGIGLILGLIMPAGSTDLLFEELVALSELSDFLFALPPPLTAVFIFLKNALALVVSFALSPILCLAPAITLVVNGWLITLVSAAVIQEKSLSFVLAGLLPHGIIEIPAFILGEAAALSFGAMVILVLFKKKQKSQLVPSLKQNLKYL</sequence>
<dbReference type="InterPro" id="IPR002798">
    <property type="entry name" value="SpoIIM-like"/>
</dbReference>
<dbReference type="PANTHER" id="PTHR35337:SF1">
    <property type="entry name" value="SLR1478 PROTEIN"/>
    <property type="match status" value="1"/>
</dbReference>
<dbReference type="AlphaFoldDB" id="X1E7R0"/>
<organism evidence="2">
    <name type="scientific">marine sediment metagenome</name>
    <dbReference type="NCBI Taxonomy" id="412755"/>
    <lineage>
        <taxon>unclassified sequences</taxon>
        <taxon>metagenomes</taxon>
        <taxon>ecological metagenomes</taxon>
    </lineage>
</organism>
<name>X1E7R0_9ZZZZ</name>
<proteinExistence type="predicted"/>
<comment type="caution">
    <text evidence="2">The sequence shown here is derived from an EMBL/GenBank/DDBJ whole genome shotgun (WGS) entry which is preliminary data.</text>
</comment>